<feature type="signal peptide" evidence="1">
    <location>
        <begin position="1"/>
        <end position="19"/>
    </location>
</feature>
<gene>
    <name evidence="2" type="ORF">B0H17DRAFT_1099245</name>
</gene>
<feature type="chain" id="PRO_5042118781" description="Pheromone" evidence="1">
    <location>
        <begin position="20"/>
        <end position="93"/>
    </location>
</feature>
<evidence type="ECO:0000313" key="3">
    <source>
        <dbReference type="Proteomes" id="UP001221757"/>
    </source>
</evidence>
<name>A0AAD7CNN7_MYCRO</name>
<reference evidence="2" key="1">
    <citation type="submission" date="2023-03" db="EMBL/GenBank/DDBJ databases">
        <title>Massive genome expansion in bonnet fungi (Mycena s.s.) driven by repeated elements and novel gene families across ecological guilds.</title>
        <authorList>
            <consortium name="Lawrence Berkeley National Laboratory"/>
            <person name="Harder C.B."/>
            <person name="Miyauchi S."/>
            <person name="Viragh M."/>
            <person name="Kuo A."/>
            <person name="Thoen E."/>
            <person name="Andreopoulos B."/>
            <person name="Lu D."/>
            <person name="Skrede I."/>
            <person name="Drula E."/>
            <person name="Henrissat B."/>
            <person name="Morin E."/>
            <person name="Kohler A."/>
            <person name="Barry K."/>
            <person name="LaButti K."/>
            <person name="Morin E."/>
            <person name="Salamov A."/>
            <person name="Lipzen A."/>
            <person name="Mereny Z."/>
            <person name="Hegedus B."/>
            <person name="Baldrian P."/>
            <person name="Stursova M."/>
            <person name="Weitz H."/>
            <person name="Taylor A."/>
            <person name="Grigoriev I.V."/>
            <person name="Nagy L.G."/>
            <person name="Martin F."/>
            <person name="Kauserud H."/>
        </authorList>
    </citation>
    <scope>NUCLEOTIDE SEQUENCE</scope>
    <source>
        <strain evidence="2">CBHHK067</strain>
    </source>
</reference>
<accession>A0AAD7CNN7</accession>
<proteinExistence type="predicted"/>
<dbReference type="EMBL" id="JARKIE010000313">
    <property type="protein sequence ID" value="KAJ7655340.1"/>
    <property type="molecule type" value="Genomic_DNA"/>
</dbReference>
<sequence>MRLLSAFYVSYLFSLTVFAAPLNHTPGGAIAEIPREDHDSPVPAAHMSGDVFEKLDLTARESDVEDNLSDTNTFFEDPALRTAQTTGSGCVIA</sequence>
<dbReference type="AlphaFoldDB" id="A0AAD7CNN7"/>
<protein>
    <recommendedName>
        <fullName evidence="4">Pheromone</fullName>
    </recommendedName>
</protein>
<keyword evidence="1" id="KW-0732">Signal</keyword>
<evidence type="ECO:0000313" key="2">
    <source>
        <dbReference type="EMBL" id="KAJ7655340.1"/>
    </source>
</evidence>
<organism evidence="2 3">
    <name type="scientific">Mycena rosella</name>
    <name type="common">Pink bonnet</name>
    <name type="synonym">Agaricus rosellus</name>
    <dbReference type="NCBI Taxonomy" id="1033263"/>
    <lineage>
        <taxon>Eukaryota</taxon>
        <taxon>Fungi</taxon>
        <taxon>Dikarya</taxon>
        <taxon>Basidiomycota</taxon>
        <taxon>Agaricomycotina</taxon>
        <taxon>Agaricomycetes</taxon>
        <taxon>Agaricomycetidae</taxon>
        <taxon>Agaricales</taxon>
        <taxon>Marasmiineae</taxon>
        <taxon>Mycenaceae</taxon>
        <taxon>Mycena</taxon>
    </lineage>
</organism>
<evidence type="ECO:0008006" key="4">
    <source>
        <dbReference type="Google" id="ProtNLM"/>
    </source>
</evidence>
<dbReference type="Proteomes" id="UP001221757">
    <property type="component" value="Unassembled WGS sequence"/>
</dbReference>
<keyword evidence="3" id="KW-1185">Reference proteome</keyword>
<evidence type="ECO:0000256" key="1">
    <source>
        <dbReference type="SAM" id="SignalP"/>
    </source>
</evidence>
<comment type="caution">
    <text evidence="2">The sequence shown here is derived from an EMBL/GenBank/DDBJ whole genome shotgun (WGS) entry which is preliminary data.</text>
</comment>